<name>A0ABT4M6U8_9BURK</name>
<feature type="compositionally biased region" description="Polar residues" evidence="1">
    <location>
        <begin position="149"/>
        <end position="159"/>
    </location>
</feature>
<feature type="region of interest" description="Disordered" evidence="1">
    <location>
        <begin position="146"/>
        <end position="167"/>
    </location>
</feature>
<dbReference type="Proteomes" id="UP001068379">
    <property type="component" value="Unassembled WGS sequence"/>
</dbReference>
<sequence>MTTKTDDIKLPPLPEHMQDVAAWLEAHNDAEIARDILNYARAAVEADRRAPVAQGTPQVADAEIEKIVIALGARWNGSVWAVEDADLHPLVRSLLSRHTSAPVAAQAQPTGYEEAGSFIWDGDEWRMAAAKYGEDPDVVTLYKRVNAQDEPQPSGNSGELPTAQDREDATYQRDVAIGMLAHWVVAIEKNGTGWDDWDEHFKNARFRDTPIRKLLDEAIDAARAAKWVDHG</sequence>
<dbReference type="RefSeq" id="WP_269360156.1">
    <property type="nucleotide sequence ID" value="NZ_JAPWHE010000014.1"/>
</dbReference>
<evidence type="ECO:0000313" key="3">
    <source>
        <dbReference type="Proteomes" id="UP001068379"/>
    </source>
</evidence>
<keyword evidence="3" id="KW-1185">Reference proteome</keyword>
<evidence type="ECO:0000313" key="2">
    <source>
        <dbReference type="EMBL" id="MCZ4331047.1"/>
    </source>
</evidence>
<proteinExistence type="predicted"/>
<reference evidence="2" key="1">
    <citation type="submission" date="2022-12" db="EMBL/GenBank/DDBJ databases">
        <title>Bacterial isolates from different developmental stages of Nematostella vectensis.</title>
        <authorList>
            <person name="Fraune S."/>
        </authorList>
    </citation>
    <scope>NUCLEOTIDE SEQUENCE</scope>
    <source>
        <strain evidence="2">G21619-S1</strain>
    </source>
</reference>
<protein>
    <submittedName>
        <fullName evidence="2">Uncharacterized protein</fullName>
    </submittedName>
</protein>
<gene>
    <name evidence="2" type="ORF">O4H32_13945</name>
</gene>
<dbReference type="EMBL" id="JAPWHE010000014">
    <property type="protein sequence ID" value="MCZ4331047.1"/>
    <property type="molecule type" value="Genomic_DNA"/>
</dbReference>
<accession>A0ABT4M6U8</accession>
<evidence type="ECO:0000256" key="1">
    <source>
        <dbReference type="SAM" id="MobiDB-lite"/>
    </source>
</evidence>
<organism evidence="2 3">
    <name type="scientific">Castellaniella denitrificans</name>
    <dbReference type="NCBI Taxonomy" id="56119"/>
    <lineage>
        <taxon>Bacteria</taxon>
        <taxon>Pseudomonadati</taxon>
        <taxon>Pseudomonadota</taxon>
        <taxon>Betaproteobacteria</taxon>
        <taxon>Burkholderiales</taxon>
        <taxon>Alcaligenaceae</taxon>
        <taxon>Castellaniella</taxon>
    </lineage>
</organism>
<comment type="caution">
    <text evidence="2">The sequence shown here is derived from an EMBL/GenBank/DDBJ whole genome shotgun (WGS) entry which is preliminary data.</text>
</comment>